<organism evidence="4 5">
    <name type="scientific">Strigamia maritima</name>
    <name type="common">European centipede</name>
    <name type="synonym">Geophilus maritimus</name>
    <dbReference type="NCBI Taxonomy" id="126957"/>
    <lineage>
        <taxon>Eukaryota</taxon>
        <taxon>Metazoa</taxon>
        <taxon>Ecdysozoa</taxon>
        <taxon>Arthropoda</taxon>
        <taxon>Myriapoda</taxon>
        <taxon>Chilopoda</taxon>
        <taxon>Pleurostigmophora</taxon>
        <taxon>Geophilomorpha</taxon>
        <taxon>Linotaeniidae</taxon>
        <taxon>Strigamia</taxon>
    </lineage>
</organism>
<dbReference type="eggNOG" id="KOG1516">
    <property type="taxonomic scope" value="Eukaryota"/>
</dbReference>
<evidence type="ECO:0000313" key="4">
    <source>
        <dbReference type="EnsemblMetazoa" id="SMAR008254-PA"/>
    </source>
</evidence>
<reference evidence="4" key="2">
    <citation type="submission" date="2015-02" db="UniProtKB">
        <authorList>
            <consortium name="EnsemblMetazoa"/>
        </authorList>
    </citation>
    <scope>IDENTIFICATION</scope>
</reference>
<dbReference type="PANTHER" id="PTHR11559">
    <property type="entry name" value="CARBOXYLESTERASE"/>
    <property type="match status" value="1"/>
</dbReference>
<evidence type="ECO:0000256" key="2">
    <source>
        <dbReference type="SAM" id="Phobius"/>
    </source>
</evidence>
<dbReference type="InterPro" id="IPR002018">
    <property type="entry name" value="CarbesteraseB"/>
</dbReference>
<dbReference type="PhylomeDB" id="T1J3T4"/>
<dbReference type="OMA" id="CHFWILA"/>
<protein>
    <recommendedName>
        <fullName evidence="3">Carboxylesterase type B domain-containing protein</fullName>
    </recommendedName>
</protein>
<reference evidence="5" key="1">
    <citation type="submission" date="2011-05" db="EMBL/GenBank/DDBJ databases">
        <authorList>
            <person name="Richards S.R."/>
            <person name="Qu J."/>
            <person name="Jiang H."/>
            <person name="Jhangiani S.N."/>
            <person name="Agravi P."/>
            <person name="Goodspeed R."/>
            <person name="Gross S."/>
            <person name="Mandapat C."/>
            <person name="Jackson L."/>
            <person name="Mathew T."/>
            <person name="Pu L."/>
            <person name="Thornton R."/>
            <person name="Saada N."/>
            <person name="Wilczek-Boney K.B."/>
            <person name="Lee S."/>
            <person name="Kovar C."/>
            <person name="Wu Y."/>
            <person name="Scherer S.E."/>
            <person name="Worley K.C."/>
            <person name="Muzny D.M."/>
            <person name="Gibbs R."/>
        </authorList>
    </citation>
    <scope>NUCLEOTIDE SEQUENCE</scope>
    <source>
        <strain evidence="5">Brora</strain>
    </source>
</reference>
<dbReference type="AlphaFoldDB" id="T1J3T4"/>
<feature type="transmembrane region" description="Helical" evidence="2">
    <location>
        <begin position="55"/>
        <end position="77"/>
    </location>
</feature>
<feature type="domain" description="Carboxylesterase type B" evidence="3">
    <location>
        <begin position="96"/>
        <end position="323"/>
    </location>
</feature>
<keyword evidence="5" id="KW-1185">Reference proteome</keyword>
<dbReference type="InterPro" id="IPR029058">
    <property type="entry name" value="AB_hydrolase_fold"/>
</dbReference>
<dbReference type="Gene3D" id="3.40.50.1820">
    <property type="entry name" value="alpha/beta hydrolase"/>
    <property type="match status" value="2"/>
</dbReference>
<keyword evidence="2" id="KW-0812">Transmembrane</keyword>
<dbReference type="HOGENOM" id="CLU_006586_16_4_1"/>
<dbReference type="STRING" id="126957.T1J3T4"/>
<evidence type="ECO:0000313" key="5">
    <source>
        <dbReference type="Proteomes" id="UP000014500"/>
    </source>
</evidence>
<accession>T1J3T4</accession>
<keyword evidence="2" id="KW-1133">Transmembrane helix</keyword>
<dbReference type="Pfam" id="PF00135">
    <property type="entry name" value="COesterase"/>
    <property type="match status" value="1"/>
</dbReference>
<sequence>MTTIGISFFFLIKLYKMAADIEGTHPYQQLYEEDEVYKYEKFLRLQRRTCSGQRFTAICILASTITLIVILLCFLGGNDDLWAGTIPNSHSYFDISVSTTCGTVEGEATNDGFVFKGIPYALPPTGRKRWQKSQPLLSHKGCWRGKLETKRFASKCVQQNPLSGKIEGDENCLFLNVFTPTLDNLSLLPVVVYVHGGDFMWGSGHQLGLSPEMSVSHEYNIIIVTFNYRLSVFGFLVIDLPSSNTSDSQLTGNYGLHDQILALKWVQQNIRNFGGDPDKVTLFGQGSGGSCALALLASTAANNLFQRMWLSSPKLINYMSLQGDILPASTQDFWKSDFINDVPLLIGSTAQVEEIELGTDSTSWTIHQFEDYAQQMANFIRANDSQLLAQLYYNESNPQLSLLSAISDKQSVCPTNLLANQTSVLLSPVYRYVTTGQLSKVIQLPFTQHLARYSFPTIDLITFFGLLKHYIQEPSDNDYMFKEQIQSMAIDFVQCGSMQMSSWKPYPKTIALISNKINLVPDYHKDQCHFWILAAQRV</sequence>
<dbReference type="InterPro" id="IPR050309">
    <property type="entry name" value="Type-B_Carboxylest/Lipase"/>
</dbReference>
<proteinExistence type="predicted"/>
<keyword evidence="2" id="KW-0472">Membrane</keyword>
<dbReference type="EMBL" id="JH431830">
    <property type="status" value="NOT_ANNOTATED_CDS"/>
    <property type="molecule type" value="Genomic_DNA"/>
</dbReference>
<dbReference type="SUPFAM" id="SSF53474">
    <property type="entry name" value="alpha/beta-Hydrolases"/>
    <property type="match status" value="1"/>
</dbReference>
<dbReference type="EnsemblMetazoa" id="SMAR008254-RA">
    <property type="protein sequence ID" value="SMAR008254-PA"/>
    <property type="gene ID" value="SMAR008254"/>
</dbReference>
<evidence type="ECO:0000256" key="1">
    <source>
        <dbReference type="ARBA" id="ARBA00023180"/>
    </source>
</evidence>
<dbReference type="Proteomes" id="UP000014500">
    <property type="component" value="Unassembled WGS sequence"/>
</dbReference>
<evidence type="ECO:0000259" key="3">
    <source>
        <dbReference type="Pfam" id="PF00135"/>
    </source>
</evidence>
<keyword evidence="1" id="KW-0325">Glycoprotein</keyword>
<name>T1J3T4_STRMM</name>